<dbReference type="AlphaFoldDB" id="A0A4V2SLE4"/>
<feature type="domain" description="YhdP central" evidence="2">
    <location>
        <begin position="334"/>
        <end position="801"/>
    </location>
</feature>
<reference evidence="3 4" key="1">
    <citation type="submission" date="2019-03" db="EMBL/GenBank/DDBJ databases">
        <title>Genomic Encyclopedia of Type Strains, Phase IV (KMG-IV): sequencing the most valuable type-strain genomes for metagenomic binning, comparative biology and taxonomic classification.</title>
        <authorList>
            <person name="Goeker M."/>
        </authorList>
    </citation>
    <scope>NUCLEOTIDE SEQUENCE [LARGE SCALE GENOMIC DNA]</scope>
    <source>
        <strain evidence="3 4">DSM 2781</strain>
    </source>
</reference>
<protein>
    <submittedName>
        <fullName evidence="3">AsmA-like protein</fullName>
    </submittedName>
</protein>
<dbReference type="Pfam" id="PF13116">
    <property type="entry name" value="YhdP"/>
    <property type="match status" value="1"/>
</dbReference>
<dbReference type="InterPro" id="IPR025263">
    <property type="entry name" value="YhdP_central"/>
</dbReference>
<comment type="caution">
    <text evidence="3">The sequence shown here is derived from an EMBL/GenBank/DDBJ whole genome shotgun (WGS) entry which is preliminary data.</text>
</comment>
<dbReference type="GO" id="GO:0090313">
    <property type="term" value="P:regulation of protein targeting to membrane"/>
    <property type="evidence" value="ECO:0007669"/>
    <property type="project" value="TreeGrafter"/>
</dbReference>
<keyword evidence="1" id="KW-0472">Membrane</keyword>
<feature type="transmembrane region" description="Helical" evidence="1">
    <location>
        <begin position="21"/>
        <end position="41"/>
    </location>
</feature>
<evidence type="ECO:0000259" key="2">
    <source>
        <dbReference type="Pfam" id="PF13116"/>
    </source>
</evidence>
<dbReference type="Proteomes" id="UP000295733">
    <property type="component" value="Unassembled WGS sequence"/>
</dbReference>
<evidence type="ECO:0000313" key="3">
    <source>
        <dbReference type="EMBL" id="TCP23076.1"/>
    </source>
</evidence>
<accession>A0A4V2SLE4</accession>
<keyword evidence="1" id="KW-1133">Transmembrane helix</keyword>
<dbReference type="RefSeq" id="WP_132601931.1">
    <property type="nucleotide sequence ID" value="NZ_NRRP01000002.1"/>
</dbReference>
<sequence length="1095" mass="115661">MNEQSDRDHRDLEGVHRRFGLWLLLSLAMLAGVAGLAALTLTGRMVAAPDWAAARIEARLNAHLAPAALRMDGVEVLLSRHSGAQVHFTGVTLLDGAGRDVLRLPRLEAALSPAALLAGQPALRRVALSGAAVTLRRAPDGRFDLALGAGNAPITAAQGLAELLDELDRALGAPALSGIEALSVESLSLTYEDARAGRLWRLQDGLLTLEQDAREVAMRAFFSLSGGAGRPAELALSFVSGKGSPEARFAANFSDLPAADLASQAPALAALALIDAPISGALRSAVDASGKLGPLNAALEIGAGLLRPPGGAPPIRFDAGKSYLTYDPDSRRLRFDQIALDTAVLRLRAEGHADLLGMTAGRPERMVGQLALRSVALDPAGMFERAAVFDDGAMDLQLDLEPLTFTVGQAVLLDGPNAYRMAGRVRARPEGWEVALDAAIGAITEDRLLALWPVELLAETRSWFAQNVIASNLHDVRVALRRAAGGDTRMTLDHAFRDTEVRFLDTMPPVTGGAGYATLDETSYTLVAESGLLRLEGGEVLDLSGSVMHLRDITADPVQARFDLSVDSSIPAALRLLDLPPLGVTSGVGLDPLLAQGRASLRTMLRLPLRDRLAIDEVEYAVDGRLRAVRSDTLIPGRRLEADELRITATPQEVRLNGAVRVDGLPVSGSWSRRTGQAGASRVEARVDLSQETAVALGLGLPDGTLQGRAEGALVLDLPRGAAPRFALEADLKGLGLRLPGLDWRKAADSPGTLTVAGTLRAMPQIERLEFSAPGLDAEGQLRLDAARGAELRLDRLRVGGWLDASAVVGGLGEGQTLRVALTGGTADLRGIAEGRDPLGMAGGTSAGGPAIDIALDRLRVSDQIGLTDLRGRLSWQGGMNGRFSALAGGRTPVTITMTPDQTGGTALRLRSEAGGEALRDAGLFPRARGGTLEIVMRPAGEPGHYDGRLMLRDTRLRGMPVLTELLSAVSVVGILEMMEGDGLAFANVEARFTLTPEMLEIRKGSAIGPSLGISLDGIYGFKDNRLDMRGVISPLYMVNFIGSVLTRQGEGLFGFSFRIKGDANAPQTFVNPLSILTPGMFREIFRGAPPKGPQ</sequence>
<keyword evidence="4" id="KW-1185">Reference proteome</keyword>
<dbReference type="GO" id="GO:0005886">
    <property type="term" value="C:plasma membrane"/>
    <property type="evidence" value="ECO:0007669"/>
    <property type="project" value="TreeGrafter"/>
</dbReference>
<dbReference type="EMBL" id="SLXL01000004">
    <property type="protein sequence ID" value="TCP23076.1"/>
    <property type="molecule type" value="Genomic_DNA"/>
</dbReference>
<dbReference type="PANTHER" id="PTHR30441">
    <property type="entry name" value="DUF748 DOMAIN-CONTAINING PROTEIN"/>
    <property type="match status" value="1"/>
</dbReference>
<dbReference type="OrthoDB" id="7161641at2"/>
<evidence type="ECO:0000313" key="4">
    <source>
        <dbReference type="Proteomes" id="UP000295733"/>
    </source>
</evidence>
<gene>
    <name evidence="3" type="ORF">EV656_10445</name>
</gene>
<dbReference type="InterPro" id="IPR052894">
    <property type="entry name" value="AsmA-related"/>
</dbReference>
<name>A0A4V2SLE4_RHOAD</name>
<proteinExistence type="predicted"/>
<organism evidence="3 4">
    <name type="scientific">Rhodovulum adriaticum</name>
    <name type="common">Rhodopseudomonas adriatica</name>
    <dbReference type="NCBI Taxonomy" id="35804"/>
    <lineage>
        <taxon>Bacteria</taxon>
        <taxon>Pseudomonadati</taxon>
        <taxon>Pseudomonadota</taxon>
        <taxon>Alphaproteobacteria</taxon>
        <taxon>Rhodobacterales</taxon>
        <taxon>Paracoccaceae</taxon>
        <taxon>Rhodovulum</taxon>
    </lineage>
</organism>
<keyword evidence="1" id="KW-0812">Transmembrane</keyword>
<dbReference type="PANTHER" id="PTHR30441:SF4">
    <property type="entry name" value="PROTEIN ASMA"/>
    <property type="match status" value="1"/>
</dbReference>
<evidence type="ECO:0000256" key="1">
    <source>
        <dbReference type="SAM" id="Phobius"/>
    </source>
</evidence>